<reference evidence="3" key="1">
    <citation type="submission" date="2016-10" db="EMBL/GenBank/DDBJ databases">
        <authorList>
            <person name="de Groot N.N."/>
        </authorList>
    </citation>
    <scope>NUCLEOTIDE SEQUENCE [LARGE SCALE GENOMIC DNA]</scope>
    <source>
        <strain evidence="3">DSM 15758</strain>
    </source>
</reference>
<proteinExistence type="predicted"/>
<dbReference type="OrthoDB" id="41724at2"/>
<dbReference type="EMBL" id="FMWB01000009">
    <property type="protein sequence ID" value="SCZ43962.1"/>
    <property type="molecule type" value="Genomic_DNA"/>
</dbReference>
<dbReference type="PANTHER" id="PTHR43752:SF2">
    <property type="entry name" value="BNR_ASP-BOX REPEAT FAMILY PROTEIN"/>
    <property type="match status" value="1"/>
</dbReference>
<dbReference type="Pfam" id="PF13088">
    <property type="entry name" value="BNR_2"/>
    <property type="match status" value="1"/>
</dbReference>
<dbReference type="Proteomes" id="UP000183046">
    <property type="component" value="Unassembled WGS sequence"/>
</dbReference>
<dbReference type="InterPro" id="IPR011040">
    <property type="entry name" value="Sialidase"/>
</dbReference>
<name>A0A1G5P352_9PSED</name>
<dbReference type="Gene3D" id="2.120.10.10">
    <property type="match status" value="1"/>
</dbReference>
<dbReference type="SUPFAM" id="SSF50939">
    <property type="entry name" value="Sialidases"/>
    <property type="match status" value="1"/>
</dbReference>
<dbReference type="AlphaFoldDB" id="A0A1G5P352"/>
<evidence type="ECO:0000313" key="3">
    <source>
        <dbReference type="Proteomes" id="UP000183046"/>
    </source>
</evidence>
<comment type="caution">
    <text evidence="2">The sequence shown here is derived from an EMBL/GenBank/DDBJ whole genome shotgun (WGS) entry which is preliminary data.</text>
</comment>
<accession>A0A1G5P352</accession>
<sequence length="376" mass="41292">MSITEIAIAGRQDSFLPTPYPQNHAANLLAQPDGTLLCTWFAGTQEGKADISVLLSRRDPKTGTWSEPVQLSDDPTRSEQNPILFQAPNGPLWLLWTAQIAGNQDTAIVRRRLSTDGGYSWGAIETLIDTPGTFVRQPPVVLANGDWLLPIFHCIARPGEKWVGSHDTSAVLISGDQGRSWTEHAVPESTGCVHMNIQRLGDGSLLALFRSRWADYIHASRSQDGGRSWSAPSPTALPNNNSSIQFIRLASGELVAAYNPTSAADYSERRASLYDEIDDGDSRVDPVARDGERSAVWGVPRGPMSLAVSTDEGHSWRRLDVEAGDGYCLTNNSTEKLNREYSYPSLVQAADGDVHLAFTYFRQRIKHVRLPLAALR</sequence>
<evidence type="ECO:0000259" key="1">
    <source>
        <dbReference type="Pfam" id="PF13088"/>
    </source>
</evidence>
<dbReference type="CDD" id="cd15482">
    <property type="entry name" value="Sialidase_non-viral"/>
    <property type="match status" value="1"/>
</dbReference>
<dbReference type="InterPro" id="IPR036278">
    <property type="entry name" value="Sialidase_sf"/>
</dbReference>
<organism evidence="2 3">
    <name type="scientific">Pseudomonas oryzihabitans</name>
    <dbReference type="NCBI Taxonomy" id="47885"/>
    <lineage>
        <taxon>Bacteria</taxon>
        <taxon>Pseudomonadati</taxon>
        <taxon>Pseudomonadota</taxon>
        <taxon>Gammaproteobacteria</taxon>
        <taxon>Pseudomonadales</taxon>
        <taxon>Pseudomonadaceae</taxon>
        <taxon>Pseudomonas</taxon>
    </lineage>
</organism>
<dbReference type="RefSeq" id="WP_074584377.1">
    <property type="nucleotide sequence ID" value="NZ_CP189647.1"/>
</dbReference>
<evidence type="ECO:0000313" key="2">
    <source>
        <dbReference type="EMBL" id="SCZ43962.1"/>
    </source>
</evidence>
<feature type="domain" description="Sialidase" evidence="1">
    <location>
        <begin position="34"/>
        <end position="356"/>
    </location>
</feature>
<gene>
    <name evidence="2" type="ORF">SAMN05216279_10954</name>
</gene>
<dbReference type="PANTHER" id="PTHR43752">
    <property type="entry name" value="BNR/ASP-BOX REPEAT FAMILY PROTEIN"/>
    <property type="match status" value="1"/>
</dbReference>
<protein>
    <submittedName>
        <fullName evidence="2">Predicted neuraminidase (Sialidase)</fullName>
    </submittedName>
</protein>